<keyword evidence="5" id="KW-1185">Reference proteome</keyword>
<evidence type="ECO:0000313" key="4">
    <source>
        <dbReference type="EMBL" id="OTG13043.1"/>
    </source>
</evidence>
<protein>
    <recommendedName>
        <fullName evidence="6">Secreted protein</fullName>
    </recommendedName>
</protein>
<dbReference type="AlphaFoldDB" id="A0A251TQP2"/>
<sequence length="85" mass="9807">MFYPLLIGPTTTIFWWWQTTTATLPPPQAAALWWLVSDDTESRERETERERTGVDSDRWYSSRTGGPSFRPSGFTMTLKTMTENG</sequence>
<feature type="chain" id="PRO_5012106223" description="Secreted protein" evidence="2">
    <location>
        <begin position="23"/>
        <end position="85"/>
    </location>
</feature>
<reference evidence="3 5" key="1">
    <citation type="journal article" date="2017" name="Nature">
        <title>The sunflower genome provides insights into oil metabolism, flowering and Asterid evolution.</title>
        <authorList>
            <person name="Badouin H."/>
            <person name="Gouzy J."/>
            <person name="Grassa C.J."/>
            <person name="Murat F."/>
            <person name="Staton S.E."/>
            <person name="Cottret L."/>
            <person name="Lelandais-Briere C."/>
            <person name="Owens G.L."/>
            <person name="Carrere S."/>
            <person name="Mayjonade B."/>
            <person name="Legrand L."/>
            <person name="Gill N."/>
            <person name="Kane N.C."/>
            <person name="Bowers J.E."/>
            <person name="Hubner S."/>
            <person name="Bellec A."/>
            <person name="Berard A."/>
            <person name="Berges H."/>
            <person name="Blanchet N."/>
            <person name="Boniface M.C."/>
            <person name="Brunel D."/>
            <person name="Catrice O."/>
            <person name="Chaidir N."/>
            <person name="Claudel C."/>
            <person name="Donnadieu C."/>
            <person name="Faraut T."/>
            <person name="Fievet G."/>
            <person name="Helmstetter N."/>
            <person name="King M."/>
            <person name="Knapp S.J."/>
            <person name="Lai Z."/>
            <person name="Le Paslier M.C."/>
            <person name="Lippi Y."/>
            <person name="Lorenzon L."/>
            <person name="Mandel J.R."/>
            <person name="Marage G."/>
            <person name="Marchand G."/>
            <person name="Marquand E."/>
            <person name="Bret-Mestries E."/>
            <person name="Morien E."/>
            <person name="Nambeesan S."/>
            <person name="Nguyen T."/>
            <person name="Pegot-Espagnet P."/>
            <person name="Pouilly N."/>
            <person name="Raftis F."/>
            <person name="Sallet E."/>
            <person name="Schiex T."/>
            <person name="Thomas J."/>
            <person name="Vandecasteele C."/>
            <person name="Vares D."/>
            <person name="Vear F."/>
            <person name="Vautrin S."/>
            <person name="Crespi M."/>
            <person name="Mangin B."/>
            <person name="Burke J.M."/>
            <person name="Salse J."/>
            <person name="Munos S."/>
            <person name="Vincourt P."/>
            <person name="Rieseberg L.H."/>
            <person name="Langlade N.B."/>
        </authorList>
    </citation>
    <scope>NUCLEOTIDE SEQUENCE [LARGE SCALE GENOMIC DNA]</scope>
    <source>
        <strain evidence="5">cv. SF193</strain>
        <tissue evidence="3">Leaves</tissue>
    </source>
</reference>
<dbReference type="InParanoid" id="A0A251TQP2"/>
<evidence type="ECO:0000256" key="2">
    <source>
        <dbReference type="SAM" id="SignalP"/>
    </source>
</evidence>
<feature type="compositionally biased region" description="Basic and acidic residues" evidence="1">
    <location>
        <begin position="40"/>
        <end position="60"/>
    </location>
</feature>
<reference evidence="3" key="3">
    <citation type="submission" date="2020-06" db="EMBL/GenBank/DDBJ databases">
        <title>Helianthus annuus Genome sequencing and assembly Release 2.</title>
        <authorList>
            <person name="Gouzy J."/>
            <person name="Langlade N."/>
            <person name="Munos S."/>
        </authorList>
    </citation>
    <scope>NUCLEOTIDE SEQUENCE</scope>
    <source>
        <tissue evidence="3">Leaves</tissue>
    </source>
</reference>
<dbReference type="EMBL" id="CM007899">
    <property type="protein sequence ID" value="OTG13043.1"/>
    <property type="molecule type" value="Genomic_DNA"/>
</dbReference>
<evidence type="ECO:0008006" key="6">
    <source>
        <dbReference type="Google" id="ProtNLM"/>
    </source>
</evidence>
<dbReference type="EMBL" id="MNCJ02000319">
    <property type="protein sequence ID" value="KAF5812431.1"/>
    <property type="molecule type" value="Genomic_DNA"/>
</dbReference>
<accession>A0A251TQP2</accession>
<name>A0A251TQP2_HELAN</name>
<keyword evidence="2" id="KW-0732">Signal</keyword>
<proteinExistence type="predicted"/>
<gene>
    <name evidence="4" type="ORF">HannXRQ_Chr10g0316321</name>
    <name evidence="3" type="ORF">HanXRQr2_Chr04g0192521</name>
</gene>
<evidence type="ECO:0000313" key="3">
    <source>
        <dbReference type="EMBL" id="KAF5812431.1"/>
    </source>
</evidence>
<evidence type="ECO:0000313" key="5">
    <source>
        <dbReference type="Proteomes" id="UP000215914"/>
    </source>
</evidence>
<organism evidence="4 5">
    <name type="scientific">Helianthus annuus</name>
    <name type="common">Common sunflower</name>
    <dbReference type="NCBI Taxonomy" id="4232"/>
    <lineage>
        <taxon>Eukaryota</taxon>
        <taxon>Viridiplantae</taxon>
        <taxon>Streptophyta</taxon>
        <taxon>Embryophyta</taxon>
        <taxon>Tracheophyta</taxon>
        <taxon>Spermatophyta</taxon>
        <taxon>Magnoliopsida</taxon>
        <taxon>eudicotyledons</taxon>
        <taxon>Gunneridae</taxon>
        <taxon>Pentapetalae</taxon>
        <taxon>asterids</taxon>
        <taxon>campanulids</taxon>
        <taxon>Asterales</taxon>
        <taxon>Asteraceae</taxon>
        <taxon>Asteroideae</taxon>
        <taxon>Heliantheae alliance</taxon>
        <taxon>Heliantheae</taxon>
        <taxon>Helianthus</taxon>
    </lineage>
</organism>
<dbReference type="Gramene" id="mRNA:HanXRQr2_Chr04g0192521">
    <property type="protein sequence ID" value="CDS:HanXRQr2_Chr04g0192521.1"/>
    <property type="gene ID" value="HanXRQr2_Chr04g0192521"/>
</dbReference>
<reference evidence="4" key="2">
    <citation type="submission" date="2017-02" db="EMBL/GenBank/DDBJ databases">
        <title>Sunflower complete genome.</title>
        <authorList>
            <person name="Langlade N."/>
            <person name="Munos S."/>
        </authorList>
    </citation>
    <scope>NUCLEOTIDE SEQUENCE [LARGE SCALE GENOMIC DNA]</scope>
    <source>
        <tissue evidence="4">Leaves</tissue>
    </source>
</reference>
<feature type="region of interest" description="Disordered" evidence="1">
    <location>
        <begin position="40"/>
        <end position="67"/>
    </location>
</feature>
<evidence type="ECO:0000256" key="1">
    <source>
        <dbReference type="SAM" id="MobiDB-lite"/>
    </source>
</evidence>
<feature type="signal peptide" evidence="2">
    <location>
        <begin position="1"/>
        <end position="22"/>
    </location>
</feature>
<dbReference type="Proteomes" id="UP000215914">
    <property type="component" value="Chromosome 10"/>
</dbReference>